<evidence type="ECO:0000256" key="2">
    <source>
        <dbReference type="ARBA" id="ARBA00022679"/>
    </source>
</evidence>
<dbReference type="PROSITE" id="PS50011">
    <property type="entry name" value="PROTEIN_KINASE_DOM"/>
    <property type="match status" value="1"/>
</dbReference>
<dbReference type="OrthoDB" id="4204365at2759"/>
<dbReference type="PANTHER" id="PTHR24058:SF124">
    <property type="entry name" value="PROTEIN KINASE SUPERFAMILY PROTEIN"/>
    <property type="match status" value="1"/>
</dbReference>
<dbReference type="Proteomes" id="UP000187209">
    <property type="component" value="Unassembled WGS sequence"/>
</dbReference>
<keyword evidence="2" id="KW-0808">Transferase</keyword>
<evidence type="ECO:0000256" key="4">
    <source>
        <dbReference type="ARBA" id="ARBA00022777"/>
    </source>
</evidence>
<keyword evidence="5" id="KW-0067">ATP-binding</keyword>
<dbReference type="SUPFAM" id="SSF56112">
    <property type="entry name" value="Protein kinase-like (PK-like)"/>
    <property type="match status" value="1"/>
</dbReference>
<keyword evidence="1" id="KW-0723">Serine/threonine-protein kinase</keyword>
<protein>
    <recommendedName>
        <fullName evidence="6">Protein kinase domain-containing protein</fullName>
    </recommendedName>
</protein>
<dbReference type="GO" id="GO:0005524">
    <property type="term" value="F:ATP binding"/>
    <property type="evidence" value="ECO:0007669"/>
    <property type="project" value="UniProtKB-KW"/>
</dbReference>
<comment type="caution">
    <text evidence="7">The sequence shown here is derived from an EMBL/GenBank/DDBJ whole genome shotgun (WGS) entry which is preliminary data.</text>
</comment>
<dbReference type="EMBL" id="MPUH01000205">
    <property type="protein sequence ID" value="OMJ86442.1"/>
    <property type="molecule type" value="Genomic_DNA"/>
</dbReference>
<proteinExistence type="predicted"/>
<evidence type="ECO:0000256" key="3">
    <source>
        <dbReference type="ARBA" id="ARBA00022741"/>
    </source>
</evidence>
<feature type="domain" description="Protein kinase" evidence="6">
    <location>
        <begin position="151"/>
        <end position="425"/>
    </location>
</feature>
<evidence type="ECO:0000256" key="5">
    <source>
        <dbReference type="ARBA" id="ARBA00022840"/>
    </source>
</evidence>
<dbReference type="Pfam" id="PF00069">
    <property type="entry name" value="Pkinase"/>
    <property type="match status" value="1"/>
</dbReference>
<reference evidence="7 8" key="1">
    <citation type="submission" date="2016-11" db="EMBL/GenBank/DDBJ databases">
        <title>The macronuclear genome of Stentor coeruleus: a giant cell with tiny introns.</title>
        <authorList>
            <person name="Slabodnick M."/>
            <person name="Ruby J.G."/>
            <person name="Reiff S.B."/>
            <person name="Swart E.C."/>
            <person name="Gosai S."/>
            <person name="Prabakaran S."/>
            <person name="Witkowska E."/>
            <person name="Larue G.E."/>
            <person name="Fisher S."/>
            <person name="Freeman R.M."/>
            <person name="Gunawardena J."/>
            <person name="Chu W."/>
            <person name="Stover N.A."/>
            <person name="Gregory B.D."/>
            <person name="Nowacki M."/>
            <person name="Derisi J."/>
            <person name="Roy S.W."/>
            <person name="Marshall W.F."/>
            <person name="Sood P."/>
        </authorList>
    </citation>
    <scope>NUCLEOTIDE SEQUENCE [LARGE SCALE GENOMIC DNA]</scope>
    <source>
        <strain evidence="7">WM001</strain>
    </source>
</reference>
<dbReference type="InterPro" id="IPR000719">
    <property type="entry name" value="Prot_kinase_dom"/>
</dbReference>
<dbReference type="InterPro" id="IPR050494">
    <property type="entry name" value="Ser_Thr_dual-spec_kinase"/>
</dbReference>
<dbReference type="Gene3D" id="3.30.200.20">
    <property type="entry name" value="Phosphorylase Kinase, domain 1"/>
    <property type="match status" value="1"/>
</dbReference>
<dbReference type="PANTHER" id="PTHR24058">
    <property type="entry name" value="DUAL SPECIFICITY PROTEIN KINASE"/>
    <property type="match status" value="1"/>
</dbReference>
<name>A0A1R2CBT4_9CILI</name>
<dbReference type="Gene3D" id="1.10.510.10">
    <property type="entry name" value="Transferase(Phosphotransferase) domain 1"/>
    <property type="match status" value="1"/>
</dbReference>
<keyword evidence="8" id="KW-1185">Reference proteome</keyword>
<dbReference type="GO" id="GO:0004674">
    <property type="term" value="F:protein serine/threonine kinase activity"/>
    <property type="evidence" value="ECO:0007669"/>
    <property type="project" value="UniProtKB-KW"/>
</dbReference>
<sequence length="426" mass="49864">MFDLSIDESEELNKMQDEVIKMKDEYLIRSRRLYLYQLELEKRLHQLHEHKILLSDHAEKLEYLNSQLPSQVFHQHHLQDFSFSNNGTEETTFSFIEVEENAEINKIPHLTPDYQSQKILEIPYIYTPGRTGYEITRDFPIIIGETISDKYRIDRTISNTQISCLLSCLDTHKKNKVCVKIILNDKQSFKRGLNELRILKNLQASCKDISQHNIIKLLDYFYFKEHLFIVQELLYEPVSTISEVFIENVDFLQRFAIDVLKALDLLSVNNIIHCDLNTENILQAKKPVGNDYHYKIIDFNSSILNKDKELFSYPMLAYAAPEISEGKFTCAIDMWSFGCILIELYKGKILFTALSEQQLLYQIQETIGPLPGKHVENTKNWDSPQTLDDLLSNENHLFKDFIKKTLATDPKLRITPKKALLHPWLN</sequence>
<keyword evidence="4" id="KW-0418">Kinase</keyword>
<dbReference type="AlphaFoldDB" id="A0A1R2CBT4"/>
<gene>
    <name evidence="7" type="ORF">SteCoe_12021</name>
</gene>
<dbReference type="InterPro" id="IPR011009">
    <property type="entry name" value="Kinase-like_dom_sf"/>
</dbReference>
<organism evidence="7 8">
    <name type="scientific">Stentor coeruleus</name>
    <dbReference type="NCBI Taxonomy" id="5963"/>
    <lineage>
        <taxon>Eukaryota</taxon>
        <taxon>Sar</taxon>
        <taxon>Alveolata</taxon>
        <taxon>Ciliophora</taxon>
        <taxon>Postciliodesmatophora</taxon>
        <taxon>Heterotrichea</taxon>
        <taxon>Heterotrichida</taxon>
        <taxon>Stentoridae</taxon>
        <taxon>Stentor</taxon>
    </lineage>
</organism>
<evidence type="ECO:0000313" key="8">
    <source>
        <dbReference type="Proteomes" id="UP000187209"/>
    </source>
</evidence>
<evidence type="ECO:0000259" key="6">
    <source>
        <dbReference type="PROSITE" id="PS50011"/>
    </source>
</evidence>
<accession>A0A1R2CBT4</accession>
<evidence type="ECO:0000313" key="7">
    <source>
        <dbReference type="EMBL" id="OMJ86442.1"/>
    </source>
</evidence>
<evidence type="ECO:0000256" key="1">
    <source>
        <dbReference type="ARBA" id="ARBA00022527"/>
    </source>
</evidence>
<keyword evidence="3" id="KW-0547">Nucleotide-binding</keyword>